<proteinExistence type="predicted"/>
<dbReference type="Proteomes" id="UP000324800">
    <property type="component" value="Unassembled WGS sequence"/>
</dbReference>
<name>A0A5J4VRE1_9EUKA</name>
<comment type="caution">
    <text evidence="1">The sequence shown here is derived from an EMBL/GenBank/DDBJ whole genome shotgun (WGS) entry which is preliminary data.</text>
</comment>
<dbReference type="EMBL" id="SNRW01005489">
    <property type="protein sequence ID" value="KAA6384969.1"/>
    <property type="molecule type" value="Genomic_DNA"/>
</dbReference>
<sequence length="101" mass="11468">MIPPEKPDIITLMTNAAAIEYKQYSVRMINCRDLADDATEPKNTGFMGTRSYPMSWQIGQTPMFHFLCDAVIRIMFDDNPEPQVLNLEIIGELGSRMIVAE</sequence>
<evidence type="ECO:0000313" key="1">
    <source>
        <dbReference type="EMBL" id="KAA6384969.1"/>
    </source>
</evidence>
<protein>
    <submittedName>
        <fullName evidence="1">Uncharacterized protein</fullName>
    </submittedName>
</protein>
<accession>A0A5J4VRE1</accession>
<organism evidence="1 2">
    <name type="scientific">Streblomastix strix</name>
    <dbReference type="NCBI Taxonomy" id="222440"/>
    <lineage>
        <taxon>Eukaryota</taxon>
        <taxon>Metamonada</taxon>
        <taxon>Preaxostyla</taxon>
        <taxon>Oxymonadida</taxon>
        <taxon>Streblomastigidae</taxon>
        <taxon>Streblomastix</taxon>
    </lineage>
</organism>
<dbReference type="AlphaFoldDB" id="A0A5J4VRE1"/>
<gene>
    <name evidence="1" type="ORF">EZS28_019506</name>
</gene>
<evidence type="ECO:0000313" key="2">
    <source>
        <dbReference type="Proteomes" id="UP000324800"/>
    </source>
</evidence>
<reference evidence="1 2" key="1">
    <citation type="submission" date="2019-03" db="EMBL/GenBank/DDBJ databases">
        <title>Single cell metagenomics reveals metabolic interactions within the superorganism composed of flagellate Streblomastix strix and complex community of Bacteroidetes bacteria on its surface.</title>
        <authorList>
            <person name="Treitli S.C."/>
            <person name="Kolisko M."/>
            <person name="Husnik F."/>
            <person name="Keeling P."/>
            <person name="Hampl V."/>
        </authorList>
    </citation>
    <scope>NUCLEOTIDE SEQUENCE [LARGE SCALE GENOMIC DNA]</scope>
    <source>
        <strain evidence="1">ST1C</strain>
    </source>
</reference>